<dbReference type="EMBL" id="JANAWD010000043">
    <property type="protein sequence ID" value="KAJ3489530.1"/>
    <property type="molecule type" value="Genomic_DNA"/>
</dbReference>
<keyword evidence="3" id="KW-1185">Reference proteome</keyword>
<proteinExistence type="predicted"/>
<feature type="coiled-coil region" evidence="1">
    <location>
        <begin position="67"/>
        <end position="203"/>
    </location>
</feature>
<protein>
    <submittedName>
        <fullName evidence="2">Uncharacterized protein</fullName>
    </submittedName>
</protein>
<organism evidence="2 3">
    <name type="scientific">Meripilus lineatus</name>
    <dbReference type="NCBI Taxonomy" id="2056292"/>
    <lineage>
        <taxon>Eukaryota</taxon>
        <taxon>Fungi</taxon>
        <taxon>Dikarya</taxon>
        <taxon>Basidiomycota</taxon>
        <taxon>Agaricomycotina</taxon>
        <taxon>Agaricomycetes</taxon>
        <taxon>Polyporales</taxon>
        <taxon>Meripilaceae</taxon>
        <taxon>Meripilus</taxon>
    </lineage>
</organism>
<dbReference type="AlphaFoldDB" id="A0AAD5YHS9"/>
<gene>
    <name evidence="2" type="ORF">NLI96_g2041</name>
</gene>
<evidence type="ECO:0000313" key="2">
    <source>
        <dbReference type="EMBL" id="KAJ3489530.1"/>
    </source>
</evidence>
<evidence type="ECO:0000256" key="1">
    <source>
        <dbReference type="SAM" id="Coils"/>
    </source>
</evidence>
<accession>A0AAD5YHS9</accession>
<keyword evidence="1" id="KW-0175">Coiled coil</keyword>
<comment type="caution">
    <text evidence="2">The sequence shown here is derived from an EMBL/GenBank/DDBJ whole genome shotgun (WGS) entry which is preliminary data.</text>
</comment>
<sequence>MEEGITCTRQEGHTRFSVNIISDGIEAEMQTRKCSKGNDSHCSRAFTKGPRGNLNFLPALLHARVGHENLTNDLEAASRRVEDFERSLRDERAQKEALREQREKAFQELEEAKKETGVFREKFEQTKSQLDEFQSKRLREQKERADLADKCKKAVDEATRLRSELKSPREKLGQAESMLKKEQENAQAQSARLQTELTNMQSQLGLYGKELEHERSKVQALQTGLDQSRRLSETRAKELRDAQAMLATNDEPSDSDVLRSFNHLNETIFQCSAQLVEEWTLTRERTDSRLEAYERVVGVVGKPMAEILLADCEDAEIAAQIVLQNIFTSYSDWILSRWTFEDGGQEIFSDLYTMIRSSENQITSGRWRSLSLRYLQRTMQEENAETDIYGELLDVISDILVLMGATEGLDVVRDRVETTRGGDIRNILRLAWDLRGIMGQRVVSCDFHPLVVAYGESWDHSNMEDVYHDEKQQQQPDSGQMEETVFCTTGLGVSRSERIDEIERKIATPLKAKVVLLSEVNKLIKTDEQR</sequence>
<dbReference type="Proteomes" id="UP001212997">
    <property type="component" value="Unassembled WGS sequence"/>
</dbReference>
<name>A0AAD5YHS9_9APHY</name>
<reference evidence="2" key="1">
    <citation type="submission" date="2022-07" db="EMBL/GenBank/DDBJ databases">
        <title>Genome Sequence of Physisporinus lineatus.</title>
        <authorList>
            <person name="Buettner E."/>
        </authorList>
    </citation>
    <scope>NUCLEOTIDE SEQUENCE</scope>
    <source>
        <strain evidence="2">VT162</strain>
    </source>
</reference>
<evidence type="ECO:0000313" key="3">
    <source>
        <dbReference type="Proteomes" id="UP001212997"/>
    </source>
</evidence>